<feature type="transmembrane region" description="Helical" evidence="1">
    <location>
        <begin position="55"/>
        <end position="75"/>
    </location>
</feature>
<proteinExistence type="predicted"/>
<keyword evidence="3" id="KW-1185">Reference proteome</keyword>
<feature type="transmembrane region" description="Helical" evidence="1">
    <location>
        <begin position="16"/>
        <end position="35"/>
    </location>
</feature>
<dbReference type="RefSeq" id="WP_188442679.1">
    <property type="nucleotide sequence ID" value="NZ_BMGK01000010.1"/>
</dbReference>
<comment type="caution">
    <text evidence="2">The sequence shown here is derived from an EMBL/GenBank/DDBJ whole genome shotgun (WGS) entry which is preliminary data.</text>
</comment>
<keyword evidence="1" id="KW-1133">Transmembrane helix</keyword>
<gene>
    <name evidence="2" type="ORF">GCM10011312_23010</name>
</gene>
<feature type="transmembrane region" description="Helical" evidence="1">
    <location>
        <begin position="87"/>
        <end position="106"/>
    </location>
</feature>
<reference evidence="2" key="1">
    <citation type="journal article" date="2014" name="Int. J. Syst. Evol. Microbiol.">
        <title>Complete genome sequence of Corynebacterium casei LMG S-19264T (=DSM 44701T), isolated from a smear-ripened cheese.</title>
        <authorList>
            <consortium name="US DOE Joint Genome Institute (JGI-PGF)"/>
            <person name="Walter F."/>
            <person name="Albersmeier A."/>
            <person name="Kalinowski J."/>
            <person name="Ruckert C."/>
        </authorList>
    </citation>
    <scope>NUCLEOTIDE SEQUENCE</scope>
    <source>
        <strain evidence="2">CGMCC 1.12924</strain>
    </source>
</reference>
<dbReference type="AlphaFoldDB" id="A0A8J2VDB8"/>
<keyword evidence="1" id="KW-0812">Transmembrane</keyword>
<organism evidence="2 3">
    <name type="scientific">Planktosalinus lacus</name>
    <dbReference type="NCBI Taxonomy" id="1526573"/>
    <lineage>
        <taxon>Bacteria</taxon>
        <taxon>Pseudomonadati</taxon>
        <taxon>Bacteroidota</taxon>
        <taxon>Flavobacteriia</taxon>
        <taxon>Flavobacteriales</taxon>
        <taxon>Flavobacteriaceae</taxon>
        <taxon>Planktosalinus</taxon>
    </lineage>
</organism>
<accession>A0A8J2VDB8</accession>
<evidence type="ECO:0000313" key="3">
    <source>
        <dbReference type="Proteomes" id="UP000652231"/>
    </source>
</evidence>
<reference evidence="2" key="2">
    <citation type="submission" date="2020-09" db="EMBL/GenBank/DDBJ databases">
        <authorList>
            <person name="Sun Q."/>
            <person name="Zhou Y."/>
        </authorList>
    </citation>
    <scope>NUCLEOTIDE SEQUENCE</scope>
    <source>
        <strain evidence="2">CGMCC 1.12924</strain>
    </source>
</reference>
<evidence type="ECO:0008006" key="4">
    <source>
        <dbReference type="Google" id="ProtNLM"/>
    </source>
</evidence>
<dbReference type="EMBL" id="BMGK01000010">
    <property type="protein sequence ID" value="GGD98922.1"/>
    <property type="molecule type" value="Genomic_DNA"/>
</dbReference>
<feature type="transmembrane region" description="Helical" evidence="1">
    <location>
        <begin position="134"/>
        <end position="159"/>
    </location>
</feature>
<evidence type="ECO:0000313" key="2">
    <source>
        <dbReference type="EMBL" id="GGD98922.1"/>
    </source>
</evidence>
<protein>
    <recommendedName>
        <fullName evidence="4">Yip1 domain-containing protein</fullName>
    </recommendedName>
</protein>
<sequence length="196" mass="21810">MKTLLFNPFKKYSERPLLIFGLITSIAGVVIATLTNTRFDGVLDTHFAKEVSLTTAGLESLCNLFSIVLVFFILGKFINSKTRFIDILNLALIVKIPAYFLTPLNYNNWIHTKTFHLMDTLGNPLIPNLSPTDLLILIGVGAASLVVLTWFIIVLYNGFKIATNLKTTAHKVLFVVGIITAEIISKILINQFVLKV</sequence>
<name>A0A8J2VDB8_9FLAO</name>
<dbReference type="Proteomes" id="UP000652231">
    <property type="component" value="Unassembled WGS sequence"/>
</dbReference>
<feature type="transmembrane region" description="Helical" evidence="1">
    <location>
        <begin position="171"/>
        <end position="189"/>
    </location>
</feature>
<keyword evidence="1" id="KW-0472">Membrane</keyword>
<evidence type="ECO:0000256" key="1">
    <source>
        <dbReference type="SAM" id="Phobius"/>
    </source>
</evidence>